<organism evidence="1 2">
    <name type="scientific">Streptococcus ratti FA-1 = DSM 20564</name>
    <dbReference type="NCBI Taxonomy" id="699248"/>
    <lineage>
        <taxon>Bacteria</taxon>
        <taxon>Bacillati</taxon>
        <taxon>Bacillota</taxon>
        <taxon>Bacilli</taxon>
        <taxon>Lactobacillales</taxon>
        <taxon>Streptococcaceae</taxon>
        <taxon>Streptococcus</taxon>
    </lineage>
</organism>
<evidence type="ECO:0000313" key="1">
    <source>
        <dbReference type="EMBL" id="EJN93783.1"/>
    </source>
</evidence>
<protein>
    <recommendedName>
        <fullName evidence="3">Secreted protein</fullName>
    </recommendedName>
</protein>
<evidence type="ECO:0008006" key="3">
    <source>
        <dbReference type="Google" id="ProtNLM"/>
    </source>
</evidence>
<dbReference type="EMBL" id="AJTZ01000005">
    <property type="protein sequence ID" value="EJN93783.1"/>
    <property type="molecule type" value="Genomic_DNA"/>
</dbReference>
<dbReference type="Proteomes" id="UP000007815">
    <property type="component" value="Unassembled WGS sequence"/>
</dbReference>
<keyword evidence="2" id="KW-1185">Reference proteome</keyword>
<accession>A0ABN0GVH0</accession>
<reference evidence="1 2" key="1">
    <citation type="submission" date="2009-12" db="EMBL/GenBank/DDBJ databases">
        <authorList>
            <person name="Lefebure T."/>
            <person name="Cornejo O.E."/>
            <person name="Pavinski Bitar P.D."/>
            <person name="Lang P."/>
            <person name="Stanhope M.J."/>
        </authorList>
    </citation>
    <scope>NUCLEOTIDE SEQUENCE [LARGE SCALE GENOMIC DNA]</scope>
    <source>
        <strain evidence="1 2">FA-1</strain>
    </source>
</reference>
<sequence length="78" mass="8753">MNAVHHICLGFLLWPCGKRKASQQWFIGAKAPNELCRGKTKLHSQQVLLPTTASRAYSKAGILDEFLPSLRYTIIQLS</sequence>
<name>A0ABN0GVH0_STRRT</name>
<evidence type="ECO:0000313" key="2">
    <source>
        <dbReference type="Proteomes" id="UP000007815"/>
    </source>
</evidence>
<gene>
    <name evidence="1" type="ORF">SRA_04576</name>
</gene>
<comment type="caution">
    <text evidence="1">The sequence shown here is derived from an EMBL/GenBank/DDBJ whole genome shotgun (WGS) entry which is preliminary data.</text>
</comment>
<proteinExistence type="predicted"/>